<dbReference type="EMBL" id="CP017708">
    <property type="protein sequence ID" value="AOY80459.1"/>
    <property type="molecule type" value="Genomic_DNA"/>
</dbReference>
<protein>
    <submittedName>
        <fullName evidence="1">Uncharacterized protein</fullName>
    </submittedName>
</protein>
<sequence>MINYQGIISIQPDRISSVDRTLNQLSWLTQVCAEVILGFGAQEYKVGKPARPANLNRYLGFPGCQKFLKLSRAAKLSY</sequence>
<dbReference type="AlphaFoldDB" id="A0A1D9FYL6"/>
<proteinExistence type="predicted"/>
<reference evidence="2" key="1">
    <citation type="submission" date="2016-10" db="EMBL/GenBank/DDBJ databases">
        <title>Comparative genomics uncovers the prolific and rare metabolic potential of the cyanobacterial genus Moorea.</title>
        <authorList>
            <person name="Leao T."/>
            <person name="Castelao G."/>
            <person name="Korobeynikov A."/>
            <person name="Monroe E.A."/>
            <person name="Podell S."/>
            <person name="Glukhov E."/>
            <person name="Allen E."/>
            <person name="Gerwick W.H."/>
            <person name="Gerwick L."/>
        </authorList>
    </citation>
    <scope>NUCLEOTIDE SEQUENCE [LARGE SCALE GENOMIC DNA]</scope>
    <source>
        <strain evidence="2">JHB</strain>
    </source>
</reference>
<gene>
    <name evidence="1" type="ORF">BJP36_11580</name>
</gene>
<organism evidence="1 2">
    <name type="scientific">Moorena producens (strain JHB)</name>
    <dbReference type="NCBI Taxonomy" id="1454205"/>
    <lineage>
        <taxon>Bacteria</taxon>
        <taxon>Bacillati</taxon>
        <taxon>Cyanobacteriota</taxon>
        <taxon>Cyanophyceae</taxon>
        <taxon>Coleofasciculales</taxon>
        <taxon>Coleofasciculaceae</taxon>
        <taxon>Moorena</taxon>
    </lineage>
</organism>
<evidence type="ECO:0000313" key="1">
    <source>
        <dbReference type="EMBL" id="AOY80459.1"/>
    </source>
</evidence>
<accession>A0A1D9FYL6</accession>
<evidence type="ECO:0000313" key="2">
    <source>
        <dbReference type="Proteomes" id="UP000176944"/>
    </source>
</evidence>
<name>A0A1D9FYL6_MOOP1</name>
<dbReference type="Proteomes" id="UP000176944">
    <property type="component" value="Chromosome"/>
</dbReference>